<keyword evidence="1" id="KW-0808">Transferase</keyword>
<organism evidence="1 2">
    <name type="scientific">Antarcticirhabdus aurantiaca</name>
    <dbReference type="NCBI Taxonomy" id="2606717"/>
    <lineage>
        <taxon>Bacteria</taxon>
        <taxon>Pseudomonadati</taxon>
        <taxon>Pseudomonadota</taxon>
        <taxon>Alphaproteobacteria</taxon>
        <taxon>Hyphomicrobiales</taxon>
        <taxon>Aurantimonadaceae</taxon>
        <taxon>Antarcticirhabdus</taxon>
    </lineage>
</organism>
<gene>
    <name evidence="1" type="ORF">OXU80_16850</name>
</gene>
<dbReference type="Proteomes" id="UP001163223">
    <property type="component" value="Chromosome"/>
</dbReference>
<sequence length="294" mass="33341">MAETGIAALADISTLTTDPKGFFAPYSSVVLVANSRDAVGILESQELGERPLFIFFNRVYRILSQRYDGDCMLISRSSPVGSSLVYRKELPDVLSLVEGKGFRGIINVRARDKERLSPAEDFQGRPVAFLDLADWAKAIYPKGRRMPSSGFAVAAWLAQQKIERPIYLAGFTGVREAQWRVFDAHDWSWEQVVLHIMFKKDMLRDAGVGRTVGDWPVRELLGYFGDITYDDFHVASAEALSHRLGGTNRVIDHIYSSLKVQLAIRDFFRRIRPRSRKARTRDRLLKEQQQNEGG</sequence>
<evidence type="ECO:0000313" key="2">
    <source>
        <dbReference type="Proteomes" id="UP001163223"/>
    </source>
</evidence>
<keyword evidence="2" id="KW-1185">Reference proteome</keyword>
<proteinExistence type="predicted"/>
<reference evidence="1" key="1">
    <citation type="submission" date="2022-11" db="EMBL/GenBank/DDBJ databases">
        <title>beta-Carotene-producing bacterium, Jeongeuplla avenae sp. nov., alleviates the salt stress of Arabidopsis seedlings.</title>
        <authorList>
            <person name="Jiang L."/>
            <person name="Lee J."/>
        </authorList>
    </citation>
    <scope>NUCLEOTIDE SEQUENCE</scope>
    <source>
        <strain evidence="1">DY_R2A_6</strain>
    </source>
</reference>
<dbReference type="EMBL" id="CP113520">
    <property type="protein sequence ID" value="WAJ26539.1"/>
    <property type="molecule type" value="Genomic_DNA"/>
</dbReference>
<keyword evidence="1" id="KW-0548">Nucleotidyltransferase</keyword>
<protein>
    <submittedName>
        <fullName evidence="1">3-deoxy-manno-octulosonate cytidylyltransferase</fullName>
    </submittedName>
</protein>
<accession>A0ACD4NIF3</accession>
<name>A0ACD4NIF3_9HYPH</name>
<evidence type="ECO:0000313" key="1">
    <source>
        <dbReference type="EMBL" id="WAJ26539.1"/>
    </source>
</evidence>